<evidence type="ECO:0000313" key="8">
    <source>
        <dbReference type="EMBL" id="KAB0800024.1"/>
    </source>
</evidence>
<evidence type="ECO:0000256" key="3">
    <source>
        <dbReference type="ARBA" id="ARBA00023235"/>
    </source>
</evidence>
<keyword evidence="9" id="KW-1185">Reference proteome</keyword>
<dbReference type="CDD" id="cd02576">
    <property type="entry name" value="PseudoU_synth_ScPUS7"/>
    <property type="match status" value="1"/>
</dbReference>
<comment type="catalytic activity">
    <reaction evidence="4">
        <text>a uridine in tRNA = a pseudouridine in tRNA</text>
        <dbReference type="Rhea" id="RHEA:54572"/>
        <dbReference type="Rhea" id="RHEA-COMP:13339"/>
        <dbReference type="Rhea" id="RHEA-COMP:13934"/>
        <dbReference type="ChEBI" id="CHEBI:65314"/>
        <dbReference type="ChEBI" id="CHEBI:65315"/>
    </reaction>
</comment>
<dbReference type="InterPro" id="IPR042214">
    <property type="entry name" value="TruD_catalytic"/>
</dbReference>
<feature type="compositionally biased region" description="Polar residues" evidence="5">
    <location>
        <begin position="23"/>
        <end position="39"/>
    </location>
</feature>
<evidence type="ECO:0000256" key="1">
    <source>
        <dbReference type="ARBA" id="ARBA00007953"/>
    </source>
</evidence>
<reference evidence="8" key="3">
    <citation type="submission" date="2019-08" db="EMBL/GenBank/DDBJ databases">
        <authorList>
            <consortium name="Photinus pyralis genome working group"/>
            <person name="Fallon T.R."/>
            <person name="Sander Lower S.E."/>
            <person name="Weng J.-K."/>
        </authorList>
    </citation>
    <scope>NUCLEOTIDE SEQUENCE</scope>
    <source>
        <strain evidence="8">1611_PpyrPB1</strain>
        <tissue evidence="8">Whole body</tissue>
    </source>
</reference>
<dbReference type="Gene3D" id="3.30.2350.20">
    <property type="entry name" value="TruD, catalytic domain"/>
    <property type="match status" value="2"/>
</dbReference>
<dbReference type="AlphaFoldDB" id="A0A1Y1JSD3"/>
<evidence type="ECO:0000259" key="6">
    <source>
        <dbReference type="PROSITE" id="PS50984"/>
    </source>
</evidence>
<dbReference type="InterPro" id="IPR011760">
    <property type="entry name" value="PsdUridine_synth_TruD_insert"/>
</dbReference>
<dbReference type="InParanoid" id="A0A1Y1JSD3"/>
<feature type="region of interest" description="Disordered" evidence="5">
    <location>
        <begin position="670"/>
        <end position="709"/>
    </location>
</feature>
<dbReference type="GO" id="GO:0001522">
    <property type="term" value="P:pseudouridine synthesis"/>
    <property type="evidence" value="ECO:0007669"/>
    <property type="project" value="InterPro"/>
</dbReference>
<dbReference type="FunCoup" id="A0A1Y1JSD3">
    <property type="interactions" value="1749"/>
</dbReference>
<accession>A0A1Y1JSD3</accession>
<feature type="compositionally biased region" description="Basic residues" evidence="5">
    <location>
        <begin position="1"/>
        <end position="16"/>
    </location>
</feature>
<dbReference type="PIRSF" id="PIRSF037016">
    <property type="entry name" value="Pseudouridin_synth_euk_prd"/>
    <property type="match status" value="1"/>
</dbReference>
<feature type="region of interest" description="Disordered" evidence="5">
    <location>
        <begin position="458"/>
        <end position="477"/>
    </location>
</feature>
<dbReference type="PANTHER" id="PTHR13326">
    <property type="entry name" value="TRNA PSEUDOURIDINE SYNTHASE D"/>
    <property type="match status" value="1"/>
</dbReference>
<evidence type="ECO:0000313" key="7">
    <source>
        <dbReference type="EMBL" id="JAV52159.1"/>
    </source>
</evidence>
<protein>
    <recommendedName>
        <fullName evidence="6">TRUD domain-containing protein</fullName>
    </recommendedName>
</protein>
<dbReference type="InterPro" id="IPR001656">
    <property type="entry name" value="PsdUridine_synth_TruD"/>
</dbReference>
<feature type="compositionally biased region" description="Basic and acidic residues" evidence="5">
    <location>
        <begin position="675"/>
        <end position="701"/>
    </location>
</feature>
<evidence type="ECO:0000256" key="5">
    <source>
        <dbReference type="SAM" id="MobiDB-lite"/>
    </source>
</evidence>
<dbReference type="OrthoDB" id="447290at2759"/>
<organism evidence="7">
    <name type="scientific">Photinus pyralis</name>
    <name type="common">Common eastern firefly</name>
    <name type="synonym">Lampyris pyralis</name>
    <dbReference type="NCBI Taxonomy" id="7054"/>
    <lineage>
        <taxon>Eukaryota</taxon>
        <taxon>Metazoa</taxon>
        <taxon>Ecdysozoa</taxon>
        <taxon>Arthropoda</taxon>
        <taxon>Hexapoda</taxon>
        <taxon>Insecta</taxon>
        <taxon>Pterygota</taxon>
        <taxon>Neoptera</taxon>
        <taxon>Endopterygota</taxon>
        <taxon>Coleoptera</taxon>
        <taxon>Polyphaga</taxon>
        <taxon>Elateriformia</taxon>
        <taxon>Elateroidea</taxon>
        <taxon>Lampyridae</taxon>
        <taxon>Lampyrinae</taxon>
        <taxon>Photinus</taxon>
    </lineage>
</organism>
<dbReference type="InterPro" id="IPR020103">
    <property type="entry name" value="PsdUridine_synth_cat_dom_sf"/>
</dbReference>
<dbReference type="GO" id="GO:0009982">
    <property type="term" value="F:pseudouridine synthase activity"/>
    <property type="evidence" value="ECO:0007669"/>
    <property type="project" value="InterPro"/>
</dbReference>
<evidence type="ECO:0000256" key="2">
    <source>
        <dbReference type="ARBA" id="ARBA00022694"/>
    </source>
</evidence>
<comment type="similarity">
    <text evidence="1">Belongs to the pseudouridine synthase TruD family.</text>
</comment>
<dbReference type="PROSITE" id="PS50984">
    <property type="entry name" value="TRUD"/>
    <property type="match status" value="1"/>
</dbReference>
<keyword evidence="2" id="KW-0819">tRNA processing</keyword>
<dbReference type="EMBL" id="VVIM01000005">
    <property type="protein sequence ID" value="KAB0800024.1"/>
    <property type="molecule type" value="Genomic_DNA"/>
</dbReference>
<dbReference type="GO" id="GO:0005634">
    <property type="term" value="C:nucleus"/>
    <property type="evidence" value="ECO:0007669"/>
    <property type="project" value="TreeGrafter"/>
</dbReference>
<dbReference type="PANTHER" id="PTHR13326:SF31">
    <property type="entry name" value="PSEUDOURIDYLATE SYNTHASE 7 HOMOLOG"/>
    <property type="match status" value="1"/>
</dbReference>
<feature type="domain" description="TRUD" evidence="6">
    <location>
        <begin position="308"/>
        <end position="551"/>
    </location>
</feature>
<gene>
    <name evidence="8" type="ORF">PPYR_07904</name>
</gene>
<reference evidence="8 9" key="2">
    <citation type="journal article" date="2018" name="Elife">
        <title>Firefly genomes illuminate parallel origins of bioluminescence in beetles.</title>
        <authorList>
            <person name="Fallon T.R."/>
            <person name="Lower S.E."/>
            <person name="Chang C.H."/>
            <person name="Bessho-Uehara M."/>
            <person name="Martin G.J."/>
            <person name="Bewick A.J."/>
            <person name="Behringer M."/>
            <person name="Debat H.J."/>
            <person name="Wong I."/>
            <person name="Day J.C."/>
            <person name="Suvorov A."/>
            <person name="Silva C.J."/>
            <person name="Stanger-Hall K.F."/>
            <person name="Hall D.W."/>
            <person name="Schmitz R.J."/>
            <person name="Nelson D.R."/>
            <person name="Lewis S.M."/>
            <person name="Shigenobu S."/>
            <person name="Bybee S.M."/>
            <person name="Larracuente A.M."/>
            <person name="Oba Y."/>
            <person name="Weng J.K."/>
        </authorList>
    </citation>
    <scope>NUCLEOTIDE SEQUENCE [LARGE SCALE GENOMIC DNA]</scope>
    <source>
        <strain evidence="8">1611_PpyrPB1</strain>
        <tissue evidence="8">Whole body</tissue>
    </source>
</reference>
<evidence type="ECO:0000256" key="4">
    <source>
        <dbReference type="ARBA" id="ARBA00036943"/>
    </source>
</evidence>
<keyword evidence="3" id="KW-0413">Isomerase</keyword>
<sequence>MSFRGNRRNFRNRHHSRGESSRYRNNAPRNFHNHGQNRQFFSKESFTESEVGITEYVGDHEGFSGVIKARFSDFHVNEISQTGEIAKLTDLAVPKSFVPAVPTDDELVEDTTLLSADVWEKLRELSKCEEKNFEIDCNFSKEQRTLIHESIRRVFGNKIVTNTKEVNDKKIISFTKNKGNAADNRFVWPKDLGEYVHFIVYKESVDTVEATFKISDCLKMKSSLFTYAGVKDKRAKTSQWFSVRKVDPRKLIQRTKCLRYIHIGNISFRDEPLKLGHLSGNQFRIALRNVTAEDALIDIALQSLKVNGFINYYGLQRFGADKEVPTYKIGVSLLKGNWKEACDIILTPKASEDPTSEIAEAKRAYKETNDSNIASQKFSRFYNKCVESKLLLGFTKNHENDYVNALDNIPRTMRLLYLHSFQSLVWNKIVSKRIKKFGLKPIVGDLILLSEAELPPAEVDELDRPTEEEPEAENTSPTRLEVKILTENDLSTYTIHDVVLPLPGYDITYPENEVKDWYKEILEEHGLTLELSKQKVKTYNLSGTYRKILAQVKNLSWKTKKYNHPNDVLIRSDYEELNGEAEPQEHPTGQYKGLCLDFCLDSSCYATMVLREILKIDTSTSTQSKLNDYHSELSSEPTTTKDPNEESFAAPDSLLSDPAKYELFKQQIFANPSSDELKRKQPETIDSPPDKRQKTEQEDPTIKIQPSLV</sequence>
<name>A0A1Y1JSD3_PHOPY</name>
<feature type="region of interest" description="Disordered" evidence="5">
    <location>
        <begin position="624"/>
        <end position="653"/>
    </location>
</feature>
<feature type="region of interest" description="Disordered" evidence="5">
    <location>
        <begin position="1"/>
        <end position="39"/>
    </location>
</feature>
<dbReference type="GO" id="GO:0003723">
    <property type="term" value="F:RNA binding"/>
    <property type="evidence" value="ECO:0007669"/>
    <property type="project" value="InterPro"/>
</dbReference>
<dbReference type="NCBIfam" id="TIGR00094">
    <property type="entry name" value="tRNA_TruD_broad"/>
    <property type="match status" value="1"/>
</dbReference>
<dbReference type="Pfam" id="PF01142">
    <property type="entry name" value="TruD"/>
    <property type="match status" value="1"/>
</dbReference>
<dbReference type="Proteomes" id="UP000327044">
    <property type="component" value="Unassembled WGS sequence"/>
</dbReference>
<dbReference type="GO" id="GO:0008033">
    <property type="term" value="P:tRNA processing"/>
    <property type="evidence" value="ECO:0007669"/>
    <property type="project" value="UniProtKB-KW"/>
</dbReference>
<evidence type="ECO:0000313" key="9">
    <source>
        <dbReference type="Proteomes" id="UP000327044"/>
    </source>
</evidence>
<reference evidence="7" key="1">
    <citation type="journal article" date="2016" name="Sci. Rep.">
        <title>Molecular characterization of firefly nuptial gifts: a multi-omics approach sheds light on postcopulatory sexual selection.</title>
        <authorList>
            <person name="Al-Wathiqui N."/>
            <person name="Fallon T.R."/>
            <person name="South A."/>
            <person name="Weng J.K."/>
            <person name="Lewis S.M."/>
        </authorList>
    </citation>
    <scope>NUCLEOTIDE SEQUENCE</scope>
</reference>
<proteinExistence type="inferred from homology"/>
<dbReference type="SUPFAM" id="SSF55120">
    <property type="entry name" value="Pseudouridine synthase"/>
    <property type="match status" value="1"/>
</dbReference>
<dbReference type="EMBL" id="GEZM01101961">
    <property type="protein sequence ID" value="JAV52159.1"/>
    <property type="molecule type" value="Transcribed_RNA"/>
</dbReference>